<protein>
    <submittedName>
        <fullName evidence="1">Uncharacterized protein</fullName>
    </submittedName>
</protein>
<comment type="caution">
    <text evidence="1">The sequence shown here is derived from an EMBL/GenBank/DDBJ whole genome shotgun (WGS) entry which is preliminary data.</text>
</comment>
<accession>A0A4Q9HXV0</accession>
<dbReference type="AlphaFoldDB" id="A0A4Q9HXV0"/>
<evidence type="ECO:0000313" key="1">
    <source>
        <dbReference type="EMBL" id="TBO60093.1"/>
    </source>
</evidence>
<dbReference type="Proteomes" id="UP000292452">
    <property type="component" value="Unassembled WGS sequence"/>
</dbReference>
<keyword evidence="2" id="KW-1185">Reference proteome</keyword>
<name>A0A4Q9HXV0_STRKA</name>
<evidence type="ECO:0000313" key="2">
    <source>
        <dbReference type="Proteomes" id="UP000292452"/>
    </source>
</evidence>
<dbReference type="EMBL" id="SIXH01000053">
    <property type="protein sequence ID" value="TBO60093.1"/>
    <property type="molecule type" value="Genomic_DNA"/>
</dbReference>
<organism evidence="1 2">
    <name type="scientific">Streptomyces kasugaensis</name>
    <dbReference type="NCBI Taxonomy" id="1946"/>
    <lineage>
        <taxon>Bacteria</taxon>
        <taxon>Bacillati</taxon>
        <taxon>Actinomycetota</taxon>
        <taxon>Actinomycetes</taxon>
        <taxon>Kitasatosporales</taxon>
        <taxon>Streptomycetaceae</taxon>
        <taxon>Streptomyces</taxon>
    </lineage>
</organism>
<sequence length="162" mass="17009">MTSAPHSTTARQLALIDQLRDRPFPAHHGLAATAGGVPGDPVRSVPGGHVAQLWEGPPLWDADPADAEEIREECAAGLAALTAVLSLRWGPPTVVELAGRLERLARGLPVRPPLDLLCGQVARVHTWQIGGRWVAIGAGQGGPELPYRLLAAIGEGTVEEVP</sequence>
<gene>
    <name evidence="1" type="ORF">EYS09_08570</name>
</gene>
<proteinExistence type="predicted"/>
<dbReference type="RefSeq" id="WP_131122762.1">
    <property type="nucleotide sequence ID" value="NZ_SIXH01000053.1"/>
</dbReference>
<reference evidence="1 2" key="1">
    <citation type="submission" date="2019-02" db="EMBL/GenBank/DDBJ databases">
        <title>Draft Genome Sequence of Streptomyces sp. AM-2504, identified by 16S rRNA comparative analysis as a Streptomyces Kasugaensis strain.</title>
        <authorList>
            <person name="Napolioni V."/>
            <person name="Giuliodori A.M."/>
            <person name="Spurio R."/>
            <person name="Fabbretti A."/>
        </authorList>
    </citation>
    <scope>NUCLEOTIDE SEQUENCE [LARGE SCALE GENOMIC DNA]</scope>
    <source>
        <strain evidence="1 2">AM-2504</strain>
    </source>
</reference>